<proteinExistence type="predicted"/>
<keyword evidence="1" id="KW-1133">Transmembrane helix</keyword>
<evidence type="ECO:0000256" key="1">
    <source>
        <dbReference type="SAM" id="Phobius"/>
    </source>
</evidence>
<feature type="transmembrane region" description="Helical" evidence="1">
    <location>
        <begin position="62"/>
        <end position="88"/>
    </location>
</feature>
<feature type="non-terminal residue" evidence="2">
    <location>
        <position position="131"/>
    </location>
</feature>
<reference evidence="2 3" key="1">
    <citation type="submission" date="2024-05" db="EMBL/GenBank/DDBJ databases">
        <title>Genome sequencing and assembly of Indian major carp, Cirrhinus mrigala (Hamilton, 1822).</title>
        <authorList>
            <person name="Mohindra V."/>
            <person name="Chowdhury L.M."/>
            <person name="Lal K."/>
            <person name="Jena J.K."/>
        </authorList>
    </citation>
    <scope>NUCLEOTIDE SEQUENCE [LARGE SCALE GENOMIC DNA]</scope>
    <source>
        <strain evidence="2">CM1030</strain>
        <tissue evidence="2">Blood</tissue>
    </source>
</reference>
<name>A0ABD0NXW0_CIRMR</name>
<dbReference type="EMBL" id="JAMKFB020000020">
    <property type="protein sequence ID" value="KAL0165348.1"/>
    <property type="molecule type" value="Genomic_DNA"/>
</dbReference>
<keyword evidence="3" id="KW-1185">Reference proteome</keyword>
<feature type="non-terminal residue" evidence="2">
    <location>
        <position position="1"/>
    </location>
</feature>
<sequence length="131" mass="14153">MIPPTSKSITVNNLAAGTMYDLCVLAIYDDAMTTLTATRVVGCVHFATEPQYLRCHFMQSQFLGGTIVVIIGGVIVASVLAFIIFLIVRYRVCQQEGADKGVELGDVRSQSEHQVCGIIKSMSKQVLGPDA</sequence>
<protein>
    <recommendedName>
        <fullName evidence="4">Leucine rich repeat and fibronectin type III domain containing 5</fullName>
    </recommendedName>
</protein>
<keyword evidence="1" id="KW-0812">Transmembrane</keyword>
<accession>A0ABD0NXW0</accession>
<evidence type="ECO:0000313" key="2">
    <source>
        <dbReference type="EMBL" id="KAL0165348.1"/>
    </source>
</evidence>
<organism evidence="2 3">
    <name type="scientific">Cirrhinus mrigala</name>
    <name type="common">Mrigala</name>
    <dbReference type="NCBI Taxonomy" id="683832"/>
    <lineage>
        <taxon>Eukaryota</taxon>
        <taxon>Metazoa</taxon>
        <taxon>Chordata</taxon>
        <taxon>Craniata</taxon>
        <taxon>Vertebrata</taxon>
        <taxon>Euteleostomi</taxon>
        <taxon>Actinopterygii</taxon>
        <taxon>Neopterygii</taxon>
        <taxon>Teleostei</taxon>
        <taxon>Ostariophysi</taxon>
        <taxon>Cypriniformes</taxon>
        <taxon>Cyprinidae</taxon>
        <taxon>Labeoninae</taxon>
        <taxon>Labeonini</taxon>
        <taxon>Cirrhinus</taxon>
    </lineage>
</organism>
<evidence type="ECO:0000313" key="3">
    <source>
        <dbReference type="Proteomes" id="UP001529510"/>
    </source>
</evidence>
<evidence type="ECO:0008006" key="4">
    <source>
        <dbReference type="Google" id="ProtNLM"/>
    </source>
</evidence>
<keyword evidence="1" id="KW-0472">Membrane</keyword>
<gene>
    <name evidence="2" type="ORF">M9458_041101</name>
</gene>
<comment type="caution">
    <text evidence="2">The sequence shown here is derived from an EMBL/GenBank/DDBJ whole genome shotgun (WGS) entry which is preliminary data.</text>
</comment>
<dbReference type="Proteomes" id="UP001529510">
    <property type="component" value="Unassembled WGS sequence"/>
</dbReference>
<dbReference type="AlphaFoldDB" id="A0ABD0NXW0"/>